<sequence>MSPSTRKKKLLLVGAGNLCLQILKLLAPKNAFEFVVLGRNEDANVRLCNLVALSCAQLEQFVAIRPVIADLTDIDRVAQVLRDEAPDILVNCASLQSWRVITALPKRSFEQLDQAQFGPWLPMHLTLMHNLMRAVKASGIVTRTVNAAFPDAVNPILARVGLAPDIGVGNVANLIPAVRFSIARLLECCPADVRVRLYAQHYFSHYVPRAGLPPRANYRLLYEVRDQPNVARLPAEAIFSAVRSEFRRRGGVDGQFLTACSAVTVIEGLFSSTPVLVHAPGPLGLPGGYPVWLHEGRIEVQFSNACPQDDAVRINTICQSQDGIDEIHCDGSVTFNPQCMAVMQAMLGYSKKNMSIEQSAEFARELASKYAAFKALNLAGA</sequence>
<dbReference type="RefSeq" id="WP_034096826.1">
    <property type="nucleotide sequence ID" value="NZ_BQHF01000020.1"/>
</dbReference>
<comment type="caution">
    <text evidence="1">The sequence shown here is derived from an EMBL/GenBank/DDBJ whole genome shotgun (WGS) entry which is preliminary data.</text>
</comment>
<name>A0A8I1JGJ4_9PSED</name>
<proteinExistence type="predicted"/>
<dbReference type="EMBL" id="JAEILH010000038">
    <property type="protein sequence ID" value="MBI6626525.1"/>
    <property type="molecule type" value="Genomic_DNA"/>
</dbReference>
<organism evidence="1 2">
    <name type="scientific">Pseudomonas rhodesiae</name>
    <dbReference type="NCBI Taxonomy" id="76760"/>
    <lineage>
        <taxon>Bacteria</taxon>
        <taxon>Pseudomonadati</taxon>
        <taxon>Pseudomonadota</taxon>
        <taxon>Gammaproteobacteria</taxon>
        <taxon>Pseudomonadales</taxon>
        <taxon>Pseudomonadaceae</taxon>
        <taxon>Pseudomonas</taxon>
    </lineage>
</organism>
<evidence type="ECO:0008006" key="3">
    <source>
        <dbReference type="Google" id="ProtNLM"/>
    </source>
</evidence>
<dbReference type="Proteomes" id="UP000645865">
    <property type="component" value="Unassembled WGS sequence"/>
</dbReference>
<evidence type="ECO:0000313" key="2">
    <source>
        <dbReference type="Proteomes" id="UP000645865"/>
    </source>
</evidence>
<accession>A0A8I1JGJ4</accession>
<dbReference type="AlphaFoldDB" id="A0A8I1JGJ4"/>
<dbReference type="InterPro" id="IPR036291">
    <property type="entry name" value="NAD(P)-bd_dom_sf"/>
</dbReference>
<gene>
    <name evidence="1" type="ORF">YA0853_23075</name>
</gene>
<evidence type="ECO:0000313" key="1">
    <source>
        <dbReference type="EMBL" id="MBI6626525.1"/>
    </source>
</evidence>
<reference evidence="1" key="1">
    <citation type="submission" date="2020-12" db="EMBL/GenBank/DDBJ databases">
        <title>Comparative genomic insights into the epidemiology and virulence of plant pathogenic Pseudomonads from Turkey.</title>
        <authorList>
            <person name="Dillon M."/>
            <person name="Ruiz-Bedoya T."/>
            <person name="Bendalovic-Torma C."/>
            <person name="Guttman K.M."/>
            <person name="Kwak H."/>
            <person name="Middleton M.A."/>
            <person name="Wang P.W."/>
            <person name="Horuz S."/>
            <person name="Aysan Y."/>
            <person name="Guttman D.S."/>
        </authorList>
    </citation>
    <scope>NUCLEOTIDE SEQUENCE</scope>
    <source>
        <strain evidence="1">S5_IA_3a</strain>
    </source>
</reference>
<dbReference type="SUPFAM" id="SSF51735">
    <property type="entry name" value="NAD(P)-binding Rossmann-fold domains"/>
    <property type="match status" value="1"/>
</dbReference>
<protein>
    <recommendedName>
        <fullName evidence="3">Saccharopine dehydrogenase NADP binding domain-containing protein</fullName>
    </recommendedName>
</protein>
<dbReference type="Gene3D" id="3.40.50.720">
    <property type="entry name" value="NAD(P)-binding Rossmann-like Domain"/>
    <property type="match status" value="1"/>
</dbReference>